<sequence>MGRIYYPFEDAALRPTFAPLLPGTPHPTIVGNPHLRGGPFVGQPGSGMEAAEAGTNLVVDPQFSDVANWPAWATPTTREVGPQFAMDQGEFLGGLHIASDAAGEGAHQLFTIVDATDYAPSVWAYVISGRLRLFCSKGDSTYQNVSSTKIKQWERLEMTFTSTGVGGEIYLGTIDGAAEGWYWMPQWETGTYAKPARVGAQPASRIHVLSPIAETQTPWSIACVVT</sequence>
<dbReference type="EMBL" id="BARS01050220">
    <property type="protein sequence ID" value="GAG46399.1"/>
    <property type="molecule type" value="Genomic_DNA"/>
</dbReference>
<name>X0XT49_9ZZZZ</name>
<organism evidence="1">
    <name type="scientific">marine sediment metagenome</name>
    <dbReference type="NCBI Taxonomy" id="412755"/>
    <lineage>
        <taxon>unclassified sequences</taxon>
        <taxon>metagenomes</taxon>
        <taxon>ecological metagenomes</taxon>
    </lineage>
</organism>
<comment type="caution">
    <text evidence="1">The sequence shown here is derived from an EMBL/GenBank/DDBJ whole genome shotgun (WGS) entry which is preliminary data.</text>
</comment>
<accession>X0XT49</accession>
<evidence type="ECO:0000313" key="1">
    <source>
        <dbReference type="EMBL" id="GAG46399.1"/>
    </source>
</evidence>
<reference evidence="1" key="1">
    <citation type="journal article" date="2014" name="Front. Microbiol.">
        <title>High frequency of phylogenetically diverse reductive dehalogenase-homologous genes in deep subseafloor sedimentary metagenomes.</title>
        <authorList>
            <person name="Kawai M."/>
            <person name="Futagami T."/>
            <person name="Toyoda A."/>
            <person name="Takaki Y."/>
            <person name="Nishi S."/>
            <person name="Hori S."/>
            <person name="Arai W."/>
            <person name="Tsubouchi T."/>
            <person name="Morono Y."/>
            <person name="Uchiyama I."/>
            <person name="Ito T."/>
            <person name="Fujiyama A."/>
            <person name="Inagaki F."/>
            <person name="Takami H."/>
        </authorList>
    </citation>
    <scope>NUCLEOTIDE SEQUENCE</scope>
    <source>
        <strain evidence="1">Expedition CK06-06</strain>
    </source>
</reference>
<proteinExistence type="predicted"/>
<dbReference type="AlphaFoldDB" id="X0XT49"/>
<gene>
    <name evidence="1" type="ORF">S01H1_75017</name>
</gene>
<protein>
    <submittedName>
        <fullName evidence="1">Uncharacterized protein</fullName>
    </submittedName>
</protein>
<feature type="non-terminal residue" evidence="1">
    <location>
        <position position="226"/>
    </location>
</feature>
<dbReference type="Gene3D" id="2.60.120.260">
    <property type="entry name" value="Galactose-binding domain-like"/>
    <property type="match status" value="1"/>
</dbReference>